<name>A0A8I5YUZ5_PONAB</name>
<reference evidence="1" key="3">
    <citation type="submission" date="2025-09" db="UniProtKB">
        <authorList>
            <consortium name="Ensembl"/>
        </authorList>
    </citation>
    <scope>IDENTIFICATION</scope>
</reference>
<proteinExistence type="predicted"/>
<evidence type="ECO:0000313" key="2">
    <source>
        <dbReference type="Proteomes" id="UP000001595"/>
    </source>
</evidence>
<reference evidence="1" key="2">
    <citation type="submission" date="2025-08" db="UniProtKB">
        <authorList>
            <consortium name="Ensembl"/>
        </authorList>
    </citation>
    <scope>IDENTIFICATION</scope>
</reference>
<evidence type="ECO:0000313" key="1">
    <source>
        <dbReference type="Ensembl" id="ENSPPYP00000043905.1"/>
    </source>
</evidence>
<reference evidence="1 2" key="1">
    <citation type="submission" date="2008-02" db="EMBL/GenBank/DDBJ databases">
        <title>A 6x draft sequence assembly of the Pongo pygmaeus abelii genome.</title>
        <authorList>
            <person name="Wilson R.K."/>
            <person name="Mardis E."/>
        </authorList>
    </citation>
    <scope>NUCLEOTIDE SEQUENCE [LARGE SCALE GENOMIC DNA]</scope>
</reference>
<dbReference type="Proteomes" id="UP000001595">
    <property type="component" value="Chromosome 8"/>
</dbReference>
<organism evidence="1 2">
    <name type="scientific">Pongo abelii</name>
    <name type="common">Sumatran orangutan</name>
    <name type="synonym">Pongo pygmaeus abelii</name>
    <dbReference type="NCBI Taxonomy" id="9601"/>
    <lineage>
        <taxon>Eukaryota</taxon>
        <taxon>Metazoa</taxon>
        <taxon>Chordata</taxon>
        <taxon>Craniata</taxon>
        <taxon>Vertebrata</taxon>
        <taxon>Euteleostomi</taxon>
        <taxon>Mammalia</taxon>
        <taxon>Eutheria</taxon>
        <taxon>Euarchontoglires</taxon>
        <taxon>Primates</taxon>
        <taxon>Haplorrhini</taxon>
        <taxon>Catarrhini</taxon>
        <taxon>Hominidae</taxon>
        <taxon>Pongo</taxon>
    </lineage>
</organism>
<keyword evidence="2" id="KW-1185">Reference proteome</keyword>
<dbReference type="Ensembl" id="ENSPPYT00000036989.1">
    <property type="protein sequence ID" value="ENSPPYP00000043905.1"/>
    <property type="gene ID" value="ENSPPYG00000034298.1"/>
</dbReference>
<accession>A0A8I5YUZ5</accession>
<sequence>MPSVAQGPAPWHLGSRSAVAVFKFLVMFEQRPYVCILHWAPHITWPILRRGVSHLQSPKSPLEVFLNKRTEAFLKSSVGEIAHHQPR</sequence>
<dbReference type="AlphaFoldDB" id="A0A8I5YUZ5"/>
<protein>
    <submittedName>
        <fullName evidence="1">Uncharacterized protein</fullName>
    </submittedName>
</protein>